<sequence length="236" mass="28429">MWNSKNYNFILALPFSKVEFNKWNIYMKFNTWYDYFVVFIIIIKILFVLLSASLLYLKIKDNGKPESETMKNISYWKERVEFVFIANMSILLAYLFYPRREKPIPIDNEARILLYVYGLVILLTAKWDLFIKESKWFYYLQRIFGGNYYKKYYSEEEHDAMKKQAEINKNIQKSENMRNLQDFPNMQNFSKSNAEYQKYYTLIYPPDTIGQFGYNSLEVADSASNFSNRFPPRSCI</sequence>
<reference evidence="2" key="1">
    <citation type="journal article" date="2020" name="Nature">
        <title>Giant virus diversity and host interactions through global metagenomics.</title>
        <authorList>
            <person name="Schulz F."/>
            <person name="Roux S."/>
            <person name="Paez-Espino D."/>
            <person name="Jungbluth S."/>
            <person name="Walsh D.A."/>
            <person name="Denef V.J."/>
            <person name="McMahon K.D."/>
            <person name="Konstantinidis K.T."/>
            <person name="Eloe-Fadrosh E.A."/>
            <person name="Kyrpides N.C."/>
            <person name="Woyke T."/>
        </authorList>
    </citation>
    <scope>NUCLEOTIDE SEQUENCE</scope>
    <source>
        <strain evidence="2">GVMAG-M-3300023174-5</strain>
    </source>
</reference>
<dbReference type="AlphaFoldDB" id="A0A6C0DSJ2"/>
<evidence type="ECO:0008006" key="3">
    <source>
        <dbReference type="Google" id="ProtNLM"/>
    </source>
</evidence>
<feature type="transmembrane region" description="Helical" evidence="1">
    <location>
        <begin position="112"/>
        <end position="131"/>
    </location>
</feature>
<organism evidence="2">
    <name type="scientific">viral metagenome</name>
    <dbReference type="NCBI Taxonomy" id="1070528"/>
    <lineage>
        <taxon>unclassified sequences</taxon>
        <taxon>metagenomes</taxon>
        <taxon>organismal metagenomes</taxon>
    </lineage>
</organism>
<keyword evidence="1" id="KW-0472">Membrane</keyword>
<feature type="transmembrane region" description="Helical" evidence="1">
    <location>
        <begin position="35"/>
        <end position="59"/>
    </location>
</feature>
<accession>A0A6C0DSJ2</accession>
<keyword evidence="1" id="KW-1133">Transmembrane helix</keyword>
<protein>
    <recommendedName>
        <fullName evidence="3">Transmembrane protein</fullName>
    </recommendedName>
</protein>
<dbReference type="EMBL" id="MN739672">
    <property type="protein sequence ID" value="QHT19946.1"/>
    <property type="molecule type" value="Genomic_DNA"/>
</dbReference>
<evidence type="ECO:0000256" key="1">
    <source>
        <dbReference type="SAM" id="Phobius"/>
    </source>
</evidence>
<proteinExistence type="predicted"/>
<keyword evidence="1" id="KW-0812">Transmembrane</keyword>
<feature type="transmembrane region" description="Helical" evidence="1">
    <location>
        <begin position="80"/>
        <end position="97"/>
    </location>
</feature>
<name>A0A6C0DSJ2_9ZZZZ</name>
<evidence type="ECO:0000313" key="2">
    <source>
        <dbReference type="EMBL" id="QHT19946.1"/>
    </source>
</evidence>